<comment type="caution">
    <text evidence="3">The sequence shown here is derived from an EMBL/GenBank/DDBJ whole genome shotgun (WGS) entry which is preliminary data.</text>
</comment>
<keyword evidence="2" id="KW-0472">Membrane</keyword>
<evidence type="ECO:0000313" key="4">
    <source>
        <dbReference type="Proteomes" id="UP001612928"/>
    </source>
</evidence>
<proteinExistence type="predicted"/>
<keyword evidence="4" id="KW-1185">Reference proteome</keyword>
<dbReference type="Proteomes" id="UP001612928">
    <property type="component" value="Unassembled WGS sequence"/>
</dbReference>
<evidence type="ECO:0000256" key="1">
    <source>
        <dbReference type="SAM" id="MobiDB-lite"/>
    </source>
</evidence>
<protein>
    <recommendedName>
        <fullName evidence="5">Integral membrane protein</fullName>
    </recommendedName>
</protein>
<organism evidence="3 4">
    <name type="scientific">Nonomuraea indica</name>
    <dbReference type="NCBI Taxonomy" id="1581193"/>
    <lineage>
        <taxon>Bacteria</taxon>
        <taxon>Bacillati</taxon>
        <taxon>Actinomycetota</taxon>
        <taxon>Actinomycetes</taxon>
        <taxon>Streptosporangiales</taxon>
        <taxon>Streptosporangiaceae</taxon>
        <taxon>Nonomuraea</taxon>
    </lineage>
</organism>
<reference evidence="3 4" key="1">
    <citation type="submission" date="2024-10" db="EMBL/GenBank/DDBJ databases">
        <title>The Natural Products Discovery Center: Release of the First 8490 Sequenced Strains for Exploring Actinobacteria Biosynthetic Diversity.</title>
        <authorList>
            <person name="Kalkreuter E."/>
            <person name="Kautsar S.A."/>
            <person name="Yang D."/>
            <person name="Bader C.D."/>
            <person name="Teijaro C.N."/>
            <person name="Fluegel L."/>
            <person name="Davis C.M."/>
            <person name="Simpson J.R."/>
            <person name="Lauterbach L."/>
            <person name="Steele A.D."/>
            <person name="Gui C."/>
            <person name="Meng S."/>
            <person name="Li G."/>
            <person name="Viehrig K."/>
            <person name="Ye F."/>
            <person name="Su P."/>
            <person name="Kiefer A.F."/>
            <person name="Nichols A."/>
            <person name="Cepeda A.J."/>
            <person name="Yan W."/>
            <person name="Fan B."/>
            <person name="Jiang Y."/>
            <person name="Adhikari A."/>
            <person name="Zheng C.-J."/>
            <person name="Schuster L."/>
            <person name="Cowan T.M."/>
            <person name="Smanski M.J."/>
            <person name="Chevrette M.G."/>
            <person name="De Carvalho L.P.S."/>
            <person name="Shen B."/>
        </authorList>
    </citation>
    <scope>NUCLEOTIDE SEQUENCE [LARGE SCALE GENOMIC DNA]</scope>
    <source>
        <strain evidence="3 4">NPDC049503</strain>
    </source>
</reference>
<dbReference type="RefSeq" id="WP_397023604.1">
    <property type="nucleotide sequence ID" value="NZ_JBITMB010000006.1"/>
</dbReference>
<feature type="region of interest" description="Disordered" evidence="1">
    <location>
        <begin position="1"/>
        <end position="22"/>
    </location>
</feature>
<dbReference type="EMBL" id="JBITMB010000006">
    <property type="protein sequence ID" value="MFI7443447.1"/>
    <property type="molecule type" value="Genomic_DNA"/>
</dbReference>
<sequence length="253" mass="24792">MAERPGPSPVGGGAGRGCRDGDPHVGRPHLRALRAGVFAVVCVLLSAGLHTAAGGGAVELPVLAGATAATWAGAYALAARRRGRGALLTACLVAQYGLHNLFTGPEPPPAGAATGPAGHHTGHLPSPDGLLGSSLASPDGLFGSSLATPDGALGPALAPAEAGGGIAMPLVHVAVALISGWWMERGETALATLLRLAVTSVRGFLVRLLAALVCPVTVAGPAVSAASAAAAPLPPPHVSAISRRGPPLAFSVR</sequence>
<feature type="transmembrane region" description="Helical" evidence="2">
    <location>
        <begin position="204"/>
        <end position="229"/>
    </location>
</feature>
<evidence type="ECO:0008006" key="5">
    <source>
        <dbReference type="Google" id="ProtNLM"/>
    </source>
</evidence>
<name>A0ABW8A9H1_9ACTN</name>
<keyword evidence="2" id="KW-0812">Transmembrane</keyword>
<feature type="transmembrane region" description="Helical" evidence="2">
    <location>
        <begin position="35"/>
        <end position="54"/>
    </location>
</feature>
<feature type="transmembrane region" description="Helical" evidence="2">
    <location>
        <begin position="60"/>
        <end position="78"/>
    </location>
</feature>
<gene>
    <name evidence="3" type="ORF">ACIBP5_26050</name>
</gene>
<evidence type="ECO:0000313" key="3">
    <source>
        <dbReference type="EMBL" id="MFI7443447.1"/>
    </source>
</evidence>
<evidence type="ECO:0000256" key="2">
    <source>
        <dbReference type="SAM" id="Phobius"/>
    </source>
</evidence>
<accession>A0ABW8A9H1</accession>
<keyword evidence="2" id="KW-1133">Transmembrane helix</keyword>